<sequence length="124" mass="13751">MTYTQQPPANNGMTVLEPEPAHVSMATKPGDIEMAQPGVAQPMGMFFFLSLLFHPIFTYSSHLRISHLEPTFPTSRPLRSRNPMRPHDDSNIGLRGGDRGGMCPGRFCFCIPCPIPCDCCFIPL</sequence>
<reference evidence="2" key="2">
    <citation type="submission" date="2023-07" db="EMBL/GenBank/DDBJ databases">
        <authorList>
            <consortium name="Lawrence Berkeley National Laboratory"/>
            <person name="Haridas S."/>
            <person name="Hensen N."/>
            <person name="Bonometti L."/>
            <person name="Westerberg I."/>
            <person name="Brannstrom I.O."/>
            <person name="Guillou S."/>
            <person name="Cros-Aarteil S."/>
            <person name="Calhoun S."/>
            <person name="Kuo A."/>
            <person name="Mondo S."/>
            <person name="Pangilinan J."/>
            <person name="Riley R."/>
            <person name="LaButti K."/>
            <person name="Andreopoulos B."/>
            <person name="Lipzen A."/>
            <person name="Chen C."/>
            <person name="Yanf M."/>
            <person name="Daum C."/>
            <person name="Ng V."/>
            <person name="Clum A."/>
            <person name="Steindorff A."/>
            <person name="Ohm R."/>
            <person name="Martin F."/>
            <person name="Silar P."/>
            <person name="Natvig D."/>
            <person name="Lalanne C."/>
            <person name="Gautier V."/>
            <person name="Ament-velasquez S.L."/>
            <person name="Kruys A."/>
            <person name="Hutchinson M.I."/>
            <person name="Powell A.J."/>
            <person name="Barry K."/>
            <person name="Miller A.N."/>
            <person name="Grigoriev I.V."/>
            <person name="Debuchy R."/>
            <person name="Gladieux P."/>
            <person name="Thoren M.H."/>
            <person name="Johannesson H."/>
        </authorList>
    </citation>
    <scope>NUCLEOTIDE SEQUENCE</scope>
    <source>
        <strain evidence="2">FGSC 1904</strain>
    </source>
</reference>
<evidence type="ECO:0000256" key="1">
    <source>
        <dbReference type="SAM" id="MobiDB-lite"/>
    </source>
</evidence>
<evidence type="ECO:0000313" key="3">
    <source>
        <dbReference type="Proteomes" id="UP001281003"/>
    </source>
</evidence>
<dbReference type="Proteomes" id="UP001281003">
    <property type="component" value="Unassembled WGS sequence"/>
</dbReference>
<protein>
    <submittedName>
        <fullName evidence="2">Uncharacterized protein</fullName>
    </submittedName>
</protein>
<keyword evidence="3" id="KW-1185">Reference proteome</keyword>
<accession>A0AAE0PKD0</accession>
<gene>
    <name evidence="2" type="ORF">B0T20DRAFT_116118</name>
</gene>
<reference evidence="2" key="1">
    <citation type="journal article" date="2023" name="Mol. Phylogenet. Evol.">
        <title>Genome-scale phylogeny and comparative genomics of the fungal order Sordariales.</title>
        <authorList>
            <person name="Hensen N."/>
            <person name="Bonometti L."/>
            <person name="Westerberg I."/>
            <person name="Brannstrom I.O."/>
            <person name="Guillou S."/>
            <person name="Cros-Aarteil S."/>
            <person name="Calhoun S."/>
            <person name="Haridas S."/>
            <person name="Kuo A."/>
            <person name="Mondo S."/>
            <person name="Pangilinan J."/>
            <person name="Riley R."/>
            <person name="LaButti K."/>
            <person name="Andreopoulos B."/>
            <person name="Lipzen A."/>
            <person name="Chen C."/>
            <person name="Yan M."/>
            <person name="Daum C."/>
            <person name="Ng V."/>
            <person name="Clum A."/>
            <person name="Steindorff A."/>
            <person name="Ohm R.A."/>
            <person name="Martin F."/>
            <person name="Silar P."/>
            <person name="Natvig D.O."/>
            <person name="Lalanne C."/>
            <person name="Gautier V."/>
            <person name="Ament-Velasquez S.L."/>
            <person name="Kruys A."/>
            <person name="Hutchinson M.I."/>
            <person name="Powell A.J."/>
            <person name="Barry K."/>
            <person name="Miller A.N."/>
            <person name="Grigoriev I.V."/>
            <person name="Debuchy R."/>
            <person name="Gladieux P."/>
            <person name="Hiltunen Thoren M."/>
            <person name="Johannesson H."/>
        </authorList>
    </citation>
    <scope>NUCLEOTIDE SEQUENCE</scope>
    <source>
        <strain evidence="2">FGSC 1904</strain>
    </source>
</reference>
<feature type="region of interest" description="Disordered" evidence="1">
    <location>
        <begin position="72"/>
        <end position="95"/>
    </location>
</feature>
<name>A0AAE0PKD0_SORBR</name>
<dbReference type="AlphaFoldDB" id="A0AAE0PKD0"/>
<evidence type="ECO:0000313" key="2">
    <source>
        <dbReference type="EMBL" id="KAK3401486.1"/>
    </source>
</evidence>
<dbReference type="EMBL" id="JAUTDP010000002">
    <property type="protein sequence ID" value="KAK3401486.1"/>
    <property type="molecule type" value="Genomic_DNA"/>
</dbReference>
<proteinExistence type="predicted"/>
<comment type="caution">
    <text evidence="2">The sequence shown here is derived from an EMBL/GenBank/DDBJ whole genome shotgun (WGS) entry which is preliminary data.</text>
</comment>
<organism evidence="2 3">
    <name type="scientific">Sordaria brevicollis</name>
    <dbReference type="NCBI Taxonomy" id="83679"/>
    <lineage>
        <taxon>Eukaryota</taxon>
        <taxon>Fungi</taxon>
        <taxon>Dikarya</taxon>
        <taxon>Ascomycota</taxon>
        <taxon>Pezizomycotina</taxon>
        <taxon>Sordariomycetes</taxon>
        <taxon>Sordariomycetidae</taxon>
        <taxon>Sordariales</taxon>
        <taxon>Sordariaceae</taxon>
        <taxon>Sordaria</taxon>
    </lineage>
</organism>